<dbReference type="EMBL" id="LR797396">
    <property type="protein sequence ID" value="CAB4213484.1"/>
    <property type="molecule type" value="Genomic_DNA"/>
</dbReference>
<dbReference type="EMBL" id="LR797031">
    <property type="protein sequence ID" value="CAB4183387.1"/>
    <property type="molecule type" value="Genomic_DNA"/>
</dbReference>
<reference evidence="2" key="1">
    <citation type="submission" date="2020-05" db="EMBL/GenBank/DDBJ databases">
        <authorList>
            <person name="Chiriac C."/>
            <person name="Salcher M."/>
            <person name="Ghai R."/>
            <person name="Kavagutti S V."/>
        </authorList>
    </citation>
    <scope>NUCLEOTIDE SEQUENCE</scope>
</reference>
<dbReference type="EMBL" id="LR797473">
    <property type="protein sequence ID" value="CAB4218972.1"/>
    <property type="molecule type" value="Genomic_DNA"/>
</dbReference>
<protein>
    <submittedName>
        <fullName evidence="2">Uncharacterized protein</fullName>
    </submittedName>
</protein>
<evidence type="ECO:0000313" key="6">
    <source>
        <dbReference type="EMBL" id="CAB5228238.1"/>
    </source>
</evidence>
<gene>
    <name evidence="2" type="ORF">UFOVP1093_52</name>
    <name evidence="3" type="ORF">UFOVP1340_51</name>
    <name evidence="4" type="ORF">UFOVP1448_27</name>
    <name evidence="6" type="ORF">UFOVP1538_8</name>
    <name evidence="5" type="ORF">UFOVP1600_53</name>
    <name evidence="1" type="ORF">UFOVP569_54</name>
</gene>
<evidence type="ECO:0000313" key="3">
    <source>
        <dbReference type="EMBL" id="CAB4200550.1"/>
    </source>
</evidence>
<accession>A0A6J5QLM0</accession>
<dbReference type="EMBL" id="LR798387">
    <property type="protein sequence ID" value="CAB5228238.1"/>
    <property type="molecule type" value="Genomic_DNA"/>
</dbReference>
<sequence length="961" mass="104436">MPTYLDLTRTSNQSCSFAFNLKTRFIDPAWTKPPGFYEFTNTADFTVGGHYGCSARFQTLYIVTPSATVPVTTPWTWACKIRVTVNNGHGTVVTQDVLIDSGSFAPGVQNFYDRTFAISGTFSFTCPTAIYYDITESQPDVSTFTHPPYTVYNQYERSVVGGTAVCTATVNAITTTASSTIATAQSTQYQFTFNGTNVCVGALSTVLDLLVSACVTNSIAIPSYSYLHFISADMFASQTGTIELKNTGTDDAFGDPATTTVVLTSSVALKRNMRMLGKINAFDISYPTSLSVKLTGFDTTSRTITATGSYDETHTINHYSFASTLTVAGTPQNQSASANNIPASFKTEILAASLTAAGDDIKATRLPFRGWNFPGLTMSLPTETQILAGGTSNNRAFSPTENFNGYRYLDIEVKSLTGTSQSSTLTCLAQPNTDTKQWSFTTGSATYEYKRIDLLCPANKTSNIDIQDDPYPRLNPANPSDYPAQEVQNSDYYGITRISNLTVGNANIQLNRLFLRCNADTVKSTFVPSFNYGLSNFRKFQTDALISGTTYSYYGRRLWQVSVEGRNEEEFDIYYRSSTGGSTWFPLTITEFSNRILANQRGWSSSPATPAGSGIRVYANSATGYAVWLGGLTWKAASGGGTDQKDWIGVIQNAGSPDCTVLAQTYFDEINGNLIPDYVDPFGVYFSTTYITLPSSAILRGHAHGNLFKDDDTPKNLGTVNYTITSTSASRGSGTSAANGEYQTGAPKGLPTQGHTVTHTSYVSDIAQTYTAKRWRRTFRDSPAYGDIVAADVAGDQTVTLAVGLTGVLQLWFTGDATPTNWYTVSTGLTDVQKCDICYSKVDNDQKIICVVQRPTNKIYRYETSIQGTLGMATLIADGTLPAVTTNPYGMEYIAYRNLSGALVVARRDAQNNTLSTTTAVASITATEFDIWWRLDTLYIVYRAAGGLTVITSTDDGDTWS</sequence>
<name>A0A6J5QLM0_9CAUD</name>
<organism evidence="2">
    <name type="scientific">uncultured Caudovirales phage</name>
    <dbReference type="NCBI Taxonomy" id="2100421"/>
    <lineage>
        <taxon>Viruses</taxon>
        <taxon>Duplodnaviria</taxon>
        <taxon>Heunggongvirae</taxon>
        <taxon>Uroviricota</taxon>
        <taxon>Caudoviricetes</taxon>
        <taxon>Peduoviridae</taxon>
        <taxon>Maltschvirus</taxon>
        <taxon>Maltschvirus maltsch</taxon>
    </lineage>
</organism>
<proteinExistence type="predicted"/>
<evidence type="ECO:0000313" key="2">
    <source>
        <dbReference type="EMBL" id="CAB4183387.1"/>
    </source>
</evidence>
<evidence type="ECO:0000313" key="4">
    <source>
        <dbReference type="EMBL" id="CAB4213484.1"/>
    </source>
</evidence>
<dbReference type="EMBL" id="LR797290">
    <property type="protein sequence ID" value="CAB4200550.1"/>
    <property type="molecule type" value="Genomic_DNA"/>
</dbReference>
<evidence type="ECO:0000313" key="1">
    <source>
        <dbReference type="EMBL" id="CAB4150636.1"/>
    </source>
</evidence>
<dbReference type="EMBL" id="LR796542">
    <property type="protein sequence ID" value="CAB4150636.1"/>
    <property type="molecule type" value="Genomic_DNA"/>
</dbReference>
<evidence type="ECO:0000313" key="5">
    <source>
        <dbReference type="EMBL" id="CAB4218972.1"/>
    </source>
</evidence>